<accession>A0A2M6USD8</accession>
<dbReference type="AlphaFoldDB" id="A0A2M6USD8"/>
<organism evidence="2 3">
    <name type="scientific">Bartonella tribocorum</name>
    <dbReference type="NCBI Taxonomy" id="85701"/>
    <lineage>
        <taxon>Bacteria</taxon>
        <taxon>Pseudomonadati</taxon>
        <taxon>Pseudomonadota</taxon>
        <taxon>Alphaproteobacteria</taxon>
        <taxon>Hyphomicrobiales</taxon>
        <taxon>Bartonellaceae</taxon>
        <taxon>Bartonella</taxon>
    </lineage>
</organism>
<proteinExistence type="predicted"/>
<name>A0A2M6USD8_9HYPH</name>
<reference evidence="2 3" key="1">
    <citation type="submission" date="2017-06" db="EMBL/GenBank/DDBJ databases">
        <title>Draft genome of Bartonella tribocorum strain L103, isolated from a rodent in Laos.</title>
        <authorList>
            <person name="Hadjadj L."/>
            <person name="Jiyipong T."/>
            <person name="Morand S."/>
            <person name="Diene S.M."/>
            <person name="Rolain J.-M."/>
        </authorList>
    </citation>
    <scope>NUCLEOTIDE SEQUENCE [LARGE SCALE GENOMIC DNA]</scope>
    <source>
        <strain evidence="2 3">L103</strain>
    </source>
</reference>
<keyword evidence="1" id="KW-0472">Membrane</keyword>
<feature type="transmembrane region" description="Helical" evidence="1">
    <location>
        <begin position="82"/>
        <end position="102"/>
    </location>
</feature>
<evidence type="ECO:0000313" key="2">
    <source>
        <dbReference type="EMBL" id="PIT69118.1"/>
    </source>
</evidence>
<protein>
    <submittedName>
        <fullName evidence="2">Conjugal transfer protein</fullName>
    </submittedName>
</protein>
<keyword evidence="1" id="KW-0812">Transmembrane</keyword>
<keyword evidence="1" id="KW-1133">Transmembrane helix</keyword>
<gene>
    <name evidence="2" type="ORF">CER18_04735</name>
</gene>
<evidence type="ECO:0000313" key="3">
    <source>
        <dbReference type="Proteomes" id="UP000229839"/>
    </source>
</evidence>
<dbReference type="EMBL" id="NJGE01000008">
    <property type="protein sequence ID" value="PIT69118.1"/>
    <property type="molecule type" value="Genomic_DNA"/>
</dbReference>
<sequence>MKQSNILQTKMCNKIGAIIIPSIVFLMTQSAYAETETKSLNVFIGVQYGLSMVIPVAAAIIFLFLLLIYILRIIARATFIRWAFSVFIAGAAFYLSHILFYIQ</sequence>
<evidence type="ECO:0000256" key="1">
    <source>
        <dbReference type="SAM" id="Phobius"/>
    </source>
</evidence>
<dbReference type="Proteomes" id="UP000229839">
    <property type="component" value="Unassembled WGS sequence"/>
</dbReference>
<dbReference type="RefSeq" id="WP_100128937.1">
    <property type="nucleotide sequence ID" value="NZ_CADDYI010000004.1"/>
</dbReference>
<feature type="transmembrane region" description="Helical" evidence="1">
    <location>
        <begin position="49"/>
        <end position="70"/>
    </location>
</feature>
<dbReference type="OrthoDB" id="7923911at2"/>
<comment type="caution">
    <text evidence="2">The sequence shown here is derived from an EMBL/GenBank/DDBJ whole genome shotgun (WGS) entry which is preliminary data.</text>
</comment>